<keyword evidence="2" id="KW-1185">Reference proteome</keyword>
<gene>
    <name evidence="1" type="ORF">PLICRDRAFT_701538</name>
</gene>
<protein>
    <submittedName>
        <fullName evidence="1">Uncharacterized protein</fullName>
    </submittedName>
</protein>
<evidence type="ECO:0000313" key="1">
    <source>
        <dbReference type="EMBL" id="KII84798.1"/>
    </source>
</evidence>
<name>A0A0C9T987_PLICR</name>
<organism evidence="1 2">
    <name type="scientific">Plicaturopsis crispa FD-325 SS-3</name>
    <dbReference type="NCBI Taxonomy" id="944288"/>
    <lineage>
        <taxon>Eukaryota</taxon>
        <taxon>Fungi</taxon>
        <taxon>Dikarya</taxon>
        <taxon>Basidiomycota</taxon>
        <taxon>Agaricomycotina</taxon>
        <taxon>Agaricomycetes</taxon>
        <taxon>Agaricomycetidae</taxon>
        <taxon>Amylocorticiales</taxon>
        <taxon>Amylocorticiaceae</taxon>
        <taxon>Plicatura</taxon>
        <taxon>Plicaturopsis crispa</taxon>
    </lineage>
</organism>
<accession>A0A0C9T987</accession>
<dbReference type="HOGENOM" id="CLU_2997467_0_0_1"/>
<proteinExistence type="predicted"/>
<dbReference type="Proteomes" id="UP000053263">
    <property type="component" value="Unassembled WGS sequence"/>
</dbReference>
<evidence type="ECO:0000313" key="2">
    <source>
        <dbReference type="Proteomes" id="UP000053263"/>
    </source>
</evidence>
<reference evidence="1 2" key="1">
    <citation type="submission" date="2014-06" db="EMBL/GenBank/DDBJ databases">
        <title>Evolutionary Origins and Diversification of the Mycorrhizal Mutualists.</title>
        <authorList>
            <consortium name="DOE Joint Genome Institute"/>
            <consortium name="Mycorrhizal Genomics Consortium"/>
            <person name="Kohler A."/>
            <person name="Kuo A."/>
            <person name="Nagy L.G."/>
            <person name="Floudas D."/>
            <person name="Copeland A."/>
            <person name="Barry K.W."/>
            <person name="Cichocki N."/>
            <person name="Veneault-Fourrey C."/>
            <person name="LaButti K."/>
            <person name="Lindquist E.A."/>
            <person name="Lipzen A."/>
            <person name="Lundell T."/>
            <person name="Morin E."/>
            <person name="Murat C."/>
            <person name="Riley R."/>
            <person name="Ohm R."/>
            <person name="Sun H."/>
            <person name="Tunlid A."/>
            <person name="Henrissat B."/>
            <person name="Grigoriev I.V."/>
            <person name="Hibbett D.S."/>
            <person name="Martin F."/>
        </authorList>
    </citation>
    <scope>NUCLEOTIDE SEQUENCE [LARGE SCALE GENOMIC DNA]</scope>
    <source>
        <strain evidence="1 2">FD-325 SS-3</strain>
    </source>
</reference>
<dbReference type="AlphaFoldDB" id="A0A0C9T987"/>
<dbReference type="EMBL" id="KN832569">
    <property type="protein sequence ID" value="KII84798.1"/>
    <property type="molecule type" value="Genomic_DNA"/>
</dbReference>
<sequence length="57" mass="6618">MTYDIRVLPFYIEPCLMLSNENSRATFSFDLLSTVNKYVDLSFSWACGDVNNPKCWT</sequence>